<protein>
    <submittedName>
        <fullName evidence="3">DUF262 domain-containing protein</fullName>
    </submittedName>
</protein>
<reference evidence="3 4" key="1">
    <citation type="submission" date="2018-07" db="EMBL/GenBank/DDBJ databases">
        <title>Complete genome sequence of a Pseudomonas plecoglossicida strain pathogenic to the marine fish, Larimichthys crocea.</title>
        <authorList>
            <person name="Tao Z."/>
        </authorList>
    </citation>
    <scope>NUCLEOTIDE SEQUENCE [LARGE SCALE GENOMIC DNA]</scope>
    <source>
        <strain evidence="3 4">XSDHY-P</strain>
    </source>
</reference>
<feature type="domain" description="GmrSD restriction endonucleases C-terminal" evidence="2">
    <location>
        <begin position="495"/>
        <end position="535"/>
    </location>
</feature>
<dbReference type="InterPro" id="IPR011089">
    <property type="entry name" value="GmrSD_C"/>
</dbReference>
<organism evidence="3 4">
    <name type="scientific">Pseudomonas plecoglossicida</name>
    <dbReference type="NCBI Taxonomy" id="70775"/>
    <lineage>
        <taxon>Bacteria</taxon>
        <taxon>Pseudomonadati</taxon>
        <taxon>Pseudomonadota</taxon>
        <taxon>Gammaproteobacteria</taxon>
        <taxon>Pseudomonadales</taxon>
        <taxon>Pseudomonadaceae</taxon>
        <taxon>Pseudomonas</taxon>
    </lineage>
</organism>
<dbReference type="EMBL" id="CP031146">
    <property type="protein sequence ID" value="AXM95240.1"/>
    <property type="molecule type" value="Genomic_DNA"/>
</dbReference>
<evidence type="ECO:0000259" key="1">
    <source>
        <dbReference type="Pfam" id="PF03235"/>
    </source>
</evidence>
<dbReference type="InterPro" id="IPR004919">
    <property type="entry name" value="GmrSD_N"/>
</dbReference>
<dbReference type="PANTHER" id="PTHR35149:SF1">
    <property type="entry name" value="DUF5655 DOMAIN-CONTAINING PROTEIN"/>
    <property type="match status" value="1"/>
</dbReference>
<dbReference type="PANTHER" id="PTHR35149">
    <property type="entry name" value="SLL5132 PROTEIN"/>
    <property type="match status" value="1"/>
</dbReference>
<proteinExistence type="predicted"/>
<feature type="domain" description="GmrSD restriction endonucleases N-terminal" evidence="1">
    <location>
        <begin position="13"/>
        <end position="208"/>
    </location>
</feature>
<dbReference type="RefSeq" id="WP_016391119.1">
    <property type="nucleotide sequence ID" value="NZ_CP031146.1"/>
</dbReference>
<dbReference type="GeneID" id="49612804"/>
<evidence type="ECO:0000313" key="3">
    <source>
        <dbReference type="EMBL" id="AXM95240.1"/>
    </source>
</evidence>
<evidence type="ECO:0000313" key="4">
    <source>
        <dbReference type="Proteomes" id="UP000256503"/>
    </source>
</evidence>
<dbReference type="Pfam" id="PF07510">
    <property type="entry name" value="GmrSD_C"/>
    <property type="match status" value="1"/>
</dbReference>
<accession>A0AAD0QTE5</accession>
<dbReference type="Pfam" id="PF03235">
    <property type="entry name" value="GmrSD_N"/>
    <property type="match status" value="1"/>
</dbReference>
<gene>
    <name evidence="3" type="ORF">DVB73_05180</name>
</gene>
<sequence>MKHSDLCLKPIHELLTDDAGNPTRFWIPAYQRGYRWKPLQVTQLLEDIREFSQRRNPQPDDFYCLQPLVIKATEHGPLEVVDGQQRLTTLLLILRHFNERQTEKYRQKLYSLDYETRPQLLAFLDNPDEADADSNVDYFYLHSAINTIEDWFSDREHEVGDIKSALLNKTKVIWFELAAQDNAVDAFTRLNVGKIPLTDDELIRALFLKRGDANETQTAAQQIRIAHEWDQLEKALQADEFWYFLSNQQSRPQNRIGFLFELVTKVDGLGAGAEQDEHSIFHAYSNKLKAPAAASQEWLRIKQTYMMLEEWFEDRTLYHIVGFLIHQGMDVAQLCELSQETTKSDFDRKLRKAVFAKAIGANNLDALTPEALRSCISERLEALEYGRHSAEIRSLLLLFNLATLLASPRSNMRFQFDSFKNGEWDIEHVRSVASSRPLRQHDQLNWLNLCAGYLETQNGSDQARQLSSAIKSFIKKSKENHSDSAFETLYNKLLAFFQEKDETPTEHGISNLTLLDKSTNRSYKNAVFAVKRKALLALDQSGIFVPLCTRNVFLKCYSPQADNVMFWSQDDREAYLAEINRALVGFFSAAQEITP</sequence>
<evidence type="ECO:0000259" key="2">
    <source>
        <dbReference type="Pfam" id="PF07510"/>
    </source>
</evidence>
<name>A0AAD0QTE5_PSEDL</name>
<dbReference type="Proteomes" id="UP000256503">
    <property type="component" value="Chromosome"/>
</dbReference>
<dbReference type="AlphaFoldDB" id="A0AAD0QTE5"/>